<organism evidence="2 3">
    <name type="scientific">Corynespora cassiicola Philippines</name>
    <dbReference type="NCBI Taxonomy" id="1448308"/>
    <lineage>
        <taxon>Eukaryota</taxon>
        <taxon>Fungi</taxon>
        <taxon>Dikarya</taxon>
        <taxon>Ascomycota</taxon>
        <taxon>Pezizomycotina</taxon>
        <taxon>Dothideomycetes</taxon>
        <taxon>Pleosporomycetidae</taxon>
        <taxon>Pleosporales</taxon>
        <taxon>Corynesporascaceae</taxon>
        <taxon>Corynespora</taxon>
    </lineage>
</organism>
<reference evidence="2 3" key="1">
    <citation type="journal article" date="2018" name="Front. Microbiol.">
        <title>Genome-Wide Analysis of Corynespora cassiicola Leaf Fall Disease Putative Effectors.</title>
        <authorList>
            <person name="Lopez D."/>
            <person name="Ribeiro S."/>
            <person name="Label P."/>
            <person name="Fumanal B."/>
            <person name="Venisse J.S."/>
            <person name="Kohler A."/>
            <person name="de Oliveira R.R."/>
            <person name="Labutti K."/>
            <person name="Lipzen A."/>
            <person name="Lail K."/>
            <person name="Bauer D."/>
            <person name="Ohm R.A."/>
            <person name="Barry K.W."/>
            <person name="Spatafora J."/>
            <person name="Grigoriev I.V."/>
            <person name="Martin F.M."/>
            <person name="Pujade-Renaud V."/>
        </authorList>
    </citation>
    <scope>NUCLEOTIDE SEQUENCE [LARGE SCALE GENOMIC DNA]</scope>
    <source>
        <strain evidence="2 3">Philippines</strain>
    </source>
</reference>
<accession>A0A2T2NKY7</accession>
<keyword evidence="3" id="KW-1185">Reference proteome</keyword>
<dbReference type="EMBL" id="KZ678136">
    <property type="protein sequence ID" value="PSN66087.1"/>
    <property type="molecule type" value="Genomic_DNA"/>
</dbReference>
<name>A0A2T2NKY7_CORCC</name>
<gene>
    <name evidence="2" type="ORF">BS50DRAFT_406506</name>
</gene>
<protein>
    <submittedName>
        <fullName evidence="2">Uncharacterized protein</fullName>
    </submittedName>
</protein>
<feature type="region of interest" description="Disordered" evidence="1">
    <location>
        <begin position="1"/>
        <end position="34"/>
    </location>
</feature>
<sequence length="194" mass="21206">MARDARACYLSPSDKAASTGLPRPSSPPPNQVALQRNRCSPPAASLFYYACHACHACSADSRCEYIWGSASPPMTNAKRAVCPFLDPNLHKHGGSARVNKVGDRPPKHKTITRYLLYNPPSLAIARALLPEHVPPPHWILHEKLNRSSKGQGQPHRICAQTPRALHFSARTPHVILAGIIRTKRLLRAAGPQAS</sequence>
<dbReference type="Proteomes" id="UP000240883">
    <property type="component" value="Unassembled WGS sequence"/>
</dbReference>
<dbReference type="AlphaFoldDB" id="A0A2T2NKY7"/>
<evidence type="ECO:0000256" key="1">
    <source>
        <dbReference type="SAM" id="MobiDB-lite"/>
    </source>
</evidence>
<evidence type="ECO:0000313" key="3">
    <source>
        <dbReference type="Proteomes" id="UP000240883"/>
    </source>
</evidence>
<proteinExistence type="predicted"/>
<evidence type="ECO:0000313" key="2">
    <source>
        <dbReference type="EMBL" id="PSN66087.1"/>
    </source>
</evidence>